<sequence>MDVSVQAGSSRRTRKLATFGTSARRDALLACARTKRKTDDSAQHQIVNTTATATVAENRVPPGDRADNVLGVQDARKLLRSRQRAKVAEWLAFTPPRPGPSSPTNIYFSSLRKLKNKSSPTPVIFPIERSYSDPESLPDSGYCSSGFSRELRLSHRSNGSREDVPSFPNVESFGQKAPQTSTRPSRSKPSLWRQTISRSSSMSIKTAGRAPTPATSQVTLDVADASRYAVFHRKNVDVHSC</sequence>
<keyword evidence="3" id="KW-1185">Reference proteome</keyword>
<proteinExistence type="predicted"/>
<evidence type="ECO:0000256" key="1">
    <source>
        <dbReference type="SAM" id="MobiDB-lite"/>
    </source>
</evidence>
<gene>
    <name evidence="2" type="ORF">POSPLADRAFT_1051371</name>
</gene>
<evidence type="ECO:0000313" key="2">
    <source>
        <dbReference type="EMBL" id="OSX67220.1"/>
    </source>
</evidence>
<reference evidence="2 3" key="1">
    <citation type="submission" date="2017-04" db="EMBL/GenBank/DDBJ databases">
        <title>Genome Sequence of the Model Brown-Rot Fungus Postia placenta SB12.</title>
        <authorList>
            <consortium name="DOE Joint Genome Institute"/>
            <person name="Gaskell J."/>
            <person name="Kersten P."/>
            <person name="Larrondo L.F."/>
            <person name="Canessa P."/>
            <person name="Martinez D."/>
            <person name="Hibbett D."/>
            <person name="Schmoll M."/>
            <person name="Kubicek C.P."/>
            <person name="Martinez A.T."/>
            <person name="Yadav J."/>
            <person name="Master E."/>
            <person name="Magnuson J.K."/>
            <person name="James T."/>
            <person name="Yaver D."/>
            <person name="Berka R."/>
            <person name="Labutti K."/>
            <person name="Lipzen A."/>
            <person name="Aerts A."/>
            <person name="Barry K."/>
            <person name="Henrissat B."/>
            <person name="Blanchette R."/>
            <person name="Grigoriev I."/>
            <person name="Cullen D."/>
        </authorList>
    </citation>
    <scope>NUCLEOTIDE SEQUENCE [LARGE SCALE GENOMIC DNA]</scope>
    <source>
        <strain evidence="2 3">MAD-698-R-SB12</strain>
    </source>
</reference>
<evidence type="ECO:0000313" key="3">
    <source>
        <dbReference type="Proteomes" id="UP000194127"/>
    </source>
</evidence>
<name>A0A1X6NFC3_9APHY</name>
<feature type="compositionally biased region" description="Polar residues" evidence="1">
    <location>
        <begin position="177"/>
        <end position="204"/>
    </location>
</feature>
<dbReference type="RefSeq" id="XP_024344014.1">
    <property type="nucleotide sequence ID" value="XM_024480155.1"/>
</dbReference>
<dbReference type="AlphaFoldDB" id="A0A1X6NFC3"/>
<feature type="compositionally biased region" description="Basic and acidic residues" evidence="1">
    <location>
        <begin position="155"/>
        <end position="164"/>
    </location>
</feature>
<feature type="region of interest" description="Disordered" evidence="1">
    <location>
        <begin position="155"/>
        <end position="216"/>
    </location>
</feature>
<protein>
    <submittedName>
        <fullName evidence="2">Uncharacterized protein</fullName>
    </submittedName>
</protein>
<dbReference type="EMBL" id="KZ110591">
    <property type="protein sequence ID" value="OSX67220.1"/>
    <property type="molecule type" value="Genomic_DNA"/>
</dbReference>
<organism evidence="2 3">
    <name type="scientific">Postia placenta MAD-698-R-SB12</name>
    <dbReference type="NCBI Taxonomy" id="670580"/>
    <lineage>
        <taxon>Eukaryota</taxon>
        <taxon>Fungi</taxon>
        <taxon>Dikarya</taxon>
        <taxon>Basidiomycota</taxon>
        <taxon>Agaricomycotina</taxon>
        <taxon>Agaricomycetes</taxon>
        <taxon>Polyporales</taxon>
        <taxon>Adustoporiaceae</taxon>
        <taxon>Rhodonia</taxon>
    </lineage>
</organism>
<accession>A0A1X6NFC3</accession>
<dbReference type="GeneID" id="36325105"/>
<dbReference type="Proteomes" id="UP000194127">
    <property type="component" value="Unassembled WGS sequence"/>
</dbReference>